<reference evidence="2 3" key="1">
    <citation type="journal article" date="2021" name="Int. J. Syst. Evol. Microbiol.">
        <title>Steroidobacter gossypii sp. nov., isolated from soil of cotton cropping field.</title>
        <authorList>
            <person name="Huang R."/>
            <person name="Yang S."/>
            <person name="Zhen C."/>
            <person name="Liu W."/>
        </authorList>
    </citation>
    <scope>NUCLEOTIDE SEQUENCE [LARGE SCALE GENOMIC DNA]</scope>
    <source>
        <strain evidence="2 3">S1-65</strain>
    </source>
</reference>
<keyword evidence="3" id="KW-1185">Reference proteome</keyword>
<organism evidence="2 3">
    <name type="scientific">Steroidobacter gossypii</name>
    <dbReference type="NCBI Taxonomy" id="2805490"/>
    <lineage>
        <taxon>Bacteria</taxon>
        <taxon>Pseudomonadati</taxon>
        <taxon>Pseudomonadota</taxon>
        <taxon>Gammaproteobacteria</taxon>
        <taxon>Steroidobacterales</taxon>
        <taxon>Steroidobacteraceae</taxon>
        <taxon>Steroidobacter</taxon>
    </lineage>
</organism>
<evidence type="ECO:0000313" key="2">
    <source>
        <dbReference type="EMBL" id="MBM0106830.1"/>
    </source>
</evidence>
<dbReference type="RefSeq" id="WP_203168945.1">
    <property type="nucleotide sequence ID" value="NZ_JAEVLS010000004.1"/>
</dbReference>
<proteinExistence type="predicted"/>
<protein>
    <submittedName>
        <fullName evidence="2">Uncharacterized protein</fullName>
    </submittedName>
</protein>
<dbReference type="EMBL" id="JAEVLS010000004">
    <property type="protein sequence ID" value="MBM0106830.1"/>
    <property type="molecule type" value="Genomic_DNA"/>
</dbReference>
<keyword evidence="1" id="KW-0812">Transmembrane</keyword>
<feature type="transmembrane region" description="Helical" evidence="1">
    <location>
        <begin position="25"/>
        <end position="46"/>
    </location>
</feature>
<keyword evidence="1" id="KW-1133">Transmembrane helix</keyword>
<evidence type="ECO:0000313" key="3">
    <source>
        <dbReference type="Proteomes" id="UP000661077"/>
    </source>
</evidence>
<name>A0ABS1X0R9_9GAMM</name>
<dbReference type="Proteomes" id="UP000661077">
    <property type="component" value="Unassembled WGS sequence"/>
</dbReference>
<evidence type="ECO:0000256" key="1">
    <source>
        <dbReference type="SAM" id="Phobius"/>
    </source>
</evidence>
<keyword evidence="1" id="KW-0472">Membrane</keyword>
<sequence length="52" mass="5525">MQAFIAATVATTTHGSPAWLKIAARGAFLLSFLTGATWATVSWLALRGFETL</sequence>
<accession>A0ABS1X0R9</accession>
<comment type="caution">
    <text evidence="2">The sequence shown here is derived from an EMBL/GenBank/DDBJ whole genome shotgun (WGS) entry which is preliminary data.</text>
</comment>
<gene>
    <name evidence="2" type="ORF">JM946_19015</name>
</gene>